<dbReference type="GO" id="GO:0006959">
    <property type="term" value="P:humoral immune response"/>
    <property type="evidence" value="ECO:0007669"/>
    <property type="project" value="TreeGrafter"/>
</dbReference>
<feature type="signal peptide" evidence="8">
    <location>
        <begin position="1"/>
        <end position="17"/>
    </location>
</feature>
<dbReference type="EMBL" id="LC384144">
    <property type="protein sequence ID" value="BBE08153.1"/>
    <property type="molecule type" value="mRNA"/>
</dbReference>
<reference evidence="10" key="1">
    <citation type="journal article" date="2019" name="Proc. R. Soc. B">
        <title>Functional crosstalk across IMD and Toll pathways: insight into the evolution of incomplete immune cascades.</title>
        <authorList>
            <person name="Nishide Y."/>
            <person name="Kageyama D."/>
            <person name="Yokoi K."/>
            <person name="Jouraku A."/>
            <person name="Tanaka H."/>
            <person name="Futahashi R."/>
            <person name="Fukatsu T."/>
        </authorList>
    </citation>
    <scope>NUCLEOTIDE SEQUENCE</scope>
</reference>
<evidence type="ECO:0000259" key="9">
    <source>
        <dbReference type="PROSITE" id="PS51378"/>
    </source>
</evidence>
<keyword evidence="8" id="KW-0732">Signal</keyword>
<evidence type="ECO:0000256" key="5">
    <source>
        <dbReference type="ARBA" id="ARBA00022940"/>
    </source>
</evidence>
<evidence type="ECO:0000256" key="8">
    <source>
        <dbReference type="SAM" id="SignalP"/>
    </source>
</evidence>
<dbReference type="PROSITE" id="PS51378">
    <property type="entry name" value="INVERT_DEFENSINS"/>
    <property type="match status" value="1"/>
</dbReference>
<keyword evidence="5" id="KW-0929">Antimicrobial</keyword>
<dbReference type="AlphaFoldDB" id="A0A499U4G9"/>
<dbReference type="GO" id="GO:0042742">
    <property type="term" value="P:defense response to bacterium"/>
    <property type="evidence" value="ECO:0007669"/>
    <property type="project" value="UniProtKB-KW"/>
</dbReference>
<dbReference type="Gene3D" id="3.30.30.10">
    <property type="entry name" value="Knottin, scorpion toxin-like"/>
    <property type="match status" value="1"/>
</dbReference>
<evidence type="ECO:0000313" key="10">
    <source>
        <dbReference type="EMBL" id="BBE08153.1"/>
    </source>
</evidence>
<keyword evidence="6" id="KW-0044">Antibiotic</keyword>
<dbReference type="PANTHER" id="PTHR13645:SF0">
    <property type="entry name" value="DEFENSIN"/>
    <property type="match status" value="1"/>
</dbReference>
<keyword evidence="7" id="KW-1015">Disulfide bond</keyword>
<protein>
    <submittedName>
        <fullName evidence="10">Antimicrobial peptide Defensin1</fullName>
    </submittedName>
</protein>
<evidence type="ECO:0000256" key="4">
    <source>
        <dbReference type="ARBA" id="ARBA00022859"/>
    </source>
</evidence>
<dbReference type="SMART" id="SM00505">
    <property type="entry name" value="Knot1"/>
    <property type="match status" value="1"/>
</dbReference>
<keyword evidence="4" id="KW-0391">Immunity</keyword>
<dbReference type="Pfam" id="PF01097">
    <property type="entry name" value="Defensin_2"/>
    <property type="match status" value="1"/>
</dbReference>
<evidence type="ECO:0000256" key="6">
    <source>
        <dbReference type="ARBA" id="ARBA00023022"/>
    </source>
</evidence>
<organism evidence="10">
    <name type="scientific">Plautia stali</name>
    <name type="common">Stink bug</name>
    <dbReference type="NCBI Taxonomy" id="106108"/>
    <lineage>
        <taxon>Eukaryota</taxon>
        <taxon>Metazoa</taxon>
        <taxon>Ecdysozoa</taxon>
        <taxon>Arthropoda</taxon>
        <taxon>Hexapoda</taxon>
        <taxon>Insecta</taxon>
        <taxon>Pterygota</taxon>
        <taxon>Neoptera</taxon>
        <taxon>Paraneoptera</taxon>
        <taxon>Hemiptera</taxon>
        <taxon>Heteroptera</taxon>
        <taxon>Panheteroptera</taxon>
        <taxon>Pentatomomorpha</taxon>
        <taxon>Pentatomoidea</taxon>
        <taxon>Pentatomidae</taxon>
        <taxon>Pentatominae</taxon>
        <taxon>Plautia</taxon>
    </lineage>
</organism>
<gene>
    <name evidence="10" type="primary">Defensin1</name>
</gene>
<evidence type="ECO:0000256" key="7">
    <source>
        <dbReference type="ARBA" id="ARBA00023157"/>
    </source>
</evidence>
<keyword evidence="2" id="KW-0964">Secreted</keyword>
<dbReference type="SUPFAM" id="SSF57095">
    <property type="entry name" value="Scorpion toxin-like"/>
    <property type="match status" value="1"/>
</dbReference>
<keyword evidence="5" id="KW-0211">Defensin</keyword>
<name>A0A499U4G9_PLAST</name>
<feature type="domain" description="Invertebrate defensins family profile" evidence="9">
    <location>
        <begin position="95"/>
        <end position="138"/>
    </location>
</feature>
<dbReference type="GO" id="GO:0045087">
    <property type="term" value="P:innate immune response"/>
    <property type="evidence" value="ECO:0007669"/>
    <property type="project" value="UniProtKB-KW"/>
</dbReference>
<keyword evidence="3" id="KW-0399">Innate immunity</keyword>
<feature type="chain" id="PRO_5020041989" evidence="8">
    <location>
        <begin position="18"/>
        <end position="138"/>
    </location>
</feature>
<evidence type="ECO:0000256" key="2">
    <source>
        <dbReference type="ARBA" id="ARBA00022525"/>
    </source>
</evidence>
<dbReference type="InterPro" id="IPR003614">
    <property type="entry name" value="Knottins"/>
</dbReference>
<dbReference type="InterPro" id="IPR001542">
    <property type="entry name" value="Defensin_invertebrate/fungal"/>
</dbReference>
<comment type="subcellular location">
    <subcellularLocation>
        <location evidence="1">Secreted</location>
    </subcellularLocation>
</comment>
<evidence type="ECO:0000256" key="1">
    <source>
        <dbReference type="ARBA" id="ARBA00004613"/>
    </source>
</evidence>
<dbReference type="InterPro" id="IPR036574">
    <property type="entry name" value="Scorpion_toxin-like_sf"/>
</dbReference>
<dbReference type="CDD" id="cd21806">
    <property type="entry name" value="DEFL_defensin-like"/>
    <property type="match status" value="1"/>
</dbReference>
<accession>A0A499U4G9</accession>
<dbReference type="PANTHER" id="PTHR13645">
    <property type="entry name" value="DEFENSIN"/>
    <property type="match status" value="1"/>
</dbReference>
<dbReference type="GO" id="GO:0005615">
    <property type="term" value="C:extracellular space"/>
    <property type="evidence" value="ECO:0007669"/>
    <property type="project" value="TreeGrafter"/>
</dbReference>
<evidence type="ECO:0000256" key="3">
    <source>
        <dbReference type="ARBA" id="ARBA00022588"/>
    </source>
</evidence>
<proteinExistence type="evidence at transcript level"/>
<sequence length="138" mass="15540">MNSLTVFASLALCVVSALPVFEDHQLSELGYGAYEEESPITDEFLRQRRSLSDTEFEDAQLFHDEPLREPRSLPEDNFEEVPLEDVEEHGARLKRATCDALSFSSKWITVNHSACAIHCLTKGYKGGKCVNTICNCRN</sequence>